<dbReference type="Gene3D" id="2.170.130.10">
    <property type="entry name" value="TonB-dependent receptor, plug domain"/>
    <property type="match status" value="1"/>
</dbReference>
<dbReference type="GO" id="GO:0009279">
    <property type="term" value="C:cell outer membrane"/>
    <property type="evidence" value="ECO:0007669"/>
    <property type="project" value="UniProtKB-SubCell"/>
</dbReference>
<reference evidence="11 13" key="2">
    <citation type="journal article" date="2018" name="Syst. Appl. Microbiol.">
        <title>Flavobacterium circumlabens sp. nov. and Flavobacterium cupreum sp. nov., two psychrotrophic species isolated from Antarctic environmental samples.</title>
        <authorList>
            <person name="Kralova S."/>
            <person name="Busse H.J."/>
            <person name="Svec P."/>
            <person name="Maslanova I."/>
            <person name="Stankova E."/>
            <person name="Bartak M."/>
            <person name="Sedlacek I."/>
        </authorList>
    </citation>
    <scope>NUCLEOTIDE SEQUENCE [LARGE SCALE GENOMIC DNA]</scope>
    <source>
        <strain evidence="11 13">CCM 8828</strain>
    </source>
</reference>
<protein>
    <submittedName>
        <fullName evidence="11">TonB-dependent receptor</fullName>
    </submittedName>
    <submittedName>
        <fullName evidence="10">TonB-linked SusC/RagA family outer membrane protein</fullName>
    </submittedName>
</protein>
<dbReference type="InterPro" id="IPR008969">
    <property type="entry name" value="CarboxyPept-like_regulatory"/>
</dbReference>
<dbReference type="Gene3D" id="2.60.40.1120">
    <property type="entry name" value="Carboxypeptidase-like, regulatory domain"/>
    <property type="match status" value="1"/>
</dbReference>
<dbReference type="EMBL" id="QWDN01000002">
    <property type="protein sequence ID" value="TEB45262.1"/>
    <property type="molecule type" value="Genomic_DNA"/>
</dbReference>
<dbReference type="EMBL" id="SLWA01000002">
    <property type="protein sequence ID" value="TCN60026.1"/>
    <property type="molecule type" value="Genomic_DNA"/>
</dbReference>
<evidence type="ECO:0000256" key="6">
    <source>
        <dbReference type="ARBA" id="ARBA00023237"/>
    </source>
</evidence>
<dbReference type="RefSeq" id="WP_132034145.1">
    <property type="nucleotide sequence ID" value="NZ_QWDN01000002.1"/>
</dbReference>
<accession>A0A4Y7UHD3</accession>
<comment type="caution">
    <text evidence="11">The sequence shown here is derived from an EMBL/GenBank/DDBJ whole genome shotgun (WGS) entry which is preliminary data.</text>
</comment>
<evidence type="ECO:0000256" key="7">
    <source>
        <dbReference type="PROSITE-ProRule" id="PRU01360"/>
    </source>
</evidence>
<dbReference type="NCBIfam" id="TIGR04056">
    <property type="entry name" value="OMP_RagA_SusC"/>
    <property type="match status" value="1"/>
</dbReference>
<keyword evidence="2 7" id="KW-0813">Transport</keyword>
<sequence>MKTKFTQILKQRYYLLFFFSLLVQQTYAQQIAIKGKVTSATGEAIPFANVIIKNTSNGAVTDFDGSFSITAKANDILVFSSQGYKSKEAAINNQTSINIALAEDALALNEVVLVGYGSQQKKDLTGAISLVKADEIQKRQITTVADGLQGLVTGVKVRGGGKPGQEANIEIRGLKNLQNANPLYVIDGLVTSANRDFNPNDIESIQVLKDASAAAIYGSRAANGVIIITTKKGKKGPLKVEVSAKTSFTTMPTYSLTGTEEFAKLNNQAYDNAKLDSGGNTIYNRQNLNMAVNTDWQKEVFKTGMIKDYNASVSGGGDNSTFFMSANYFGNEGTVISTDFDRISFRVNSSGSKGIFSIGENLAISNSKTDEMSGNPIIDVYRLTPTIPVYDASNPGGYGYGKQGVADTFGTNPLAIADFADTKNENFRIRGNIWAEIKFASWLKYRFNFGYESSFDSYKFLRKVGNWSLNQPPDQSYTDQNKGRSETKLFENTLTFKKEFGKHDLTILVGQTFQKDIYNQIYGTKRNLPINSATGQYYDVLNQGDSPVVGGYINEAALASYLGRLEYNYDNRYLFNAVIRRDGSSKFSKGNQWGNFPSLSAGWRISNESFFKSEFIKDLKLRASYGELGSGNIKEYESKSFINNFGQIVLGDTQNLYPSATQVKLSNAELRWEKLKQTNFGLDVAVLNNDLRFTADYFIARTEDVLFGFPILLTTGNDGGNPISNAATVENKGIELELAYSKKINDFSFNASLNFTKVNNKLVALGNGQNENIVGNTMTRAGNAVGMWYVLQTDGLFQSQEEVQNYKNAAGKVIMPNAVPGDIRFKDVNGDGEINNKDKDIVGSPWPEFEMGFNAGAEYKGFDFSMNWIASHGATVYDGFRSVVDRFDDNSNYRTGIQPWTPENPNTDFPRITKGSTLNSRGDSDRFLESGDFIRLKYIGFGYNLPDSVLKNSGITRARLTLSAQNVITITKYKGLDPEFTNSNIFERGVDNGAFPNLQTYSFGVEFSF</sequence>
<feature type="signal peptide" evidence="8">
    <location>
        <begin position="1"/>
        <end position="28"/>
    </location>
</feature>
<comment type="similarity">
    <text evidence="7">Belongs to the TonB-dependent receptor family.</text>
</comment>
<evidence type="ECO:0000256" key="5">
    <source>
        <dbReference type="ARBA" id="ARBA00023136"/>
    </source>
</evidence>
<dbReference type="OrthoDB" id="9768177at2"/>
<keyword evidence="12" id="KW-1185">Reference proteome</keyword>
<evidence type="ECO:0000256" key="1">
    <source>
        <dbReference type="ARBA" id="ARBA00004571"/>
    </source>
</evidence>
<dbReference type="SUPFAM" id="SSF56935">
    <property type="entry name" value="Porins"/>
    <property type="match status" value="1"/>
</dbReference>
<evidence type="ECO:0000256" key="8">
    <source>
        <dbReference type="SAM" id="SignalP"/>
    </source>
</evidence>
<organism evidence="11 13">
    <name type="scientific">Flavobacterium circumlabens</name>
    <dbReference type="NCBI Taxonomy" id="2133765"/>
    <lineage>
        <taxon>Bacteria</taxon>
        <taxon>Pseudomonadati</taxon>
        <taxon>Bacteroidota</taxon>
        <taxon>Flavobacteriia</taxon>
        <taxon>Flavobacteriales</taxon>
        <taxon>Flavobacteriaceae</taxon>
        <taxon>Flavobacterium</taxon>
    </lineage>
</organism>
<dbReference type="SUPFAM" id="SSF49464">
    <property type="entry name" value="Carboxypeptidase regulatory domain-like"/>
    <property type="match status" value="1"/>
</dbReference>
<dbReference type="NCBIfam" id="TIGR04057">
    <property type="entry name" value="SusC_RagA_signa"/>
    <property type="match status" value="1"/>
</dbReference>
<keyword evidence="6 7" id="KW-0998">Cell outer membrane</keyword>
<keyword evidence="11" id="KW-0675">Receptor</keyword>
<gene>
    <name evidence="11" type="ORF">D0809_08850</name>
    <name evidence="10" type="ORF">EV142_102646</name>
</gene>
<dbReference type="Pfam" id="PF13715">
    <property type="entry name" value="CarbopepD_reg_2"/>
    <property type="match status" value="1"/>
</dbReference>
<keyword evidence="4 7" id="KW-0812">Transmembrane</keyword>
<dbReference type="InterPro" id="IPR023997">
    <property type="entry name" value="TonB-dep_OMP_SusC/RagA_CS"/>
</dbReference>
<dbReference type="InterPro" id="IPR036942">
    <property type="entry name" value="Beta-barrel_TonB_sf"/>
</dbReference>
<name>A0A4Y7UHD3_9FLAO</name>
<dbReference type="Proteomes" id="UP000295270">
    <property type="component" value="Unassembled WGS sequence"/>
</dbReference>
<keyword evidence="8" id="KW-0732">Signal</keyword>
<reference evidence="10" key="3">
    <citation type="submission" date="2019-03" db="EMBL/GenBank/DDBJ databases">
        <authorList>
            <person name="Whitman W."/>
            <person name="Huntemann M."/>
            <person name="Clum A."/>
            <person name="Pillay M."/>
            <person name="Palaniappan K."/>
            <person name="Varghese N."/>
            <person name="Mikhailova N."/>
            <person name="Stamatis D."/>
            <person name="Reddy T."/>
            <person name="Daum C."/>
            <person name="Shapiro N."/>
            <person name="Ivanova N."/>
            <person name="Kyrpides N."/>
            <person name="Woyke T."/>
        </authorList>
    </citation>
    <scope>NUCLEOTIDE SEQUENCE</scope>
    <source>
        <strain evidence="10">P5626</strain>
    </source>
</reference>
<keyword evidence="3 7" id="KW-1134">Transmembrane beta strand</keyword>
<evidence type="ECO:0000313" key="11">
    <source>
        <dbReference type="EMBL" id="TEB45262.1"/>
    </source>
</evidence>
<dbReference type="InterPro" id="IPR039426">
    <property type="entry name" value="TonB-dep_rcpt-like"/>
</dbReference>
<evidence type="ECO:0000256" key="2">
    <source>
        <dbReference type="ARBA" id="ARBA00022448"/>
    </source>
</evidence>
<evidence type="ECO:0000256" key="3">
    <source>
        <dbReference type="ARBA" id="ARBA00022452"/>
    </source>
</evidence>
<evidence type="ECO:0000259" key="9">
    <source>
        <dbReference type="Pfam" id="PF07715"/>
    </source>
</evidence>
<evidence type="ECO:0000313" key="10">
    <source>
        <dbReference type="EMBL" id="TCN60026.1"/>
    </source>
</evidence>
<evidence type="ECO:0000256" key="4">
    <source>
        <dbReference type="ARBA" id="ARBA00022692"/>
    </source>
</evidence>
<dbReference type="Proteomes" id="UP000298340">
    <property type="component" value="Unassembled WGS sequence"/>
</dbReference>
<reference evidence="10 12" key="1">
    <citation type="journal article" date="2015" name="Stand. Genomic Sci.">
        <title>Genomic Encyclopedia of Bacterial and Archaeal Type Strains, Phase III: the genomes of soil and plant-associated and newly described type strains.</title>
        <authorList>
            <person name="Whitman W.B."/>
            <person name="Woyke T."/>
            <person name="Klenk H.P."/>
            <person name="Zhou Y."/>
            <person name="Lilburn T.G."/>
            <person name="Beck B.J."/>
            <person name="De Vos P."/>
            <person name="Vandamme P."/>
            <person name="Eisen J.A."/>
            <person name="Garrity G."/>
            <person name="Hugenholtz P."/>
            <person name="Kyrpides N.C."/>
        </authorList>
    </citation>
    <scope>NUCLEOTIDE SEQUENCE [LARGE SCALE GENOMIC DNA]</scope>
    <source>
        <strain evidence="10 12">P5626</strain>
    </source>
</reference>
<evidence type="ECO:0000313" key="12">
    <source>
        <dbReference type="Proteomes" id="UP000295270"/>
    </source>
</evidence>
<dbReference type="Gene3D" id="2.40.170.20">
    <property type="entry name" value="TonB-dependent receptor, beta-barrel domain"/>
    <property type="match status" value="1"/>
</dbReference>
<dbReference type="Pfam" id="PF07715">
    <property type="entry name" value="Plug"/>
    <property type="match status" value="1"/>
</dbReference>
<proteinExistence type="inferred from homology"/>
<dbReference type="AlphaFoldDB" id="A0A4Y7UHD3"/>
<comment type="subcellular location">
    <subcellularLocation>
        <location evidence="1 7">Cell outer membrane</location>
        <topology evidence="1 7">Multi-pass membrane protein</topology>
    </subcellularLocation>
</comment>
<keyword evidence="5 7" id="KW-0472">Membrane</keyword>
<feature type="domain" description="TonB-dependent receptor plug" evidence="9">
    <location>
        <begin position="121"/>
        <end position="225"/>
    </location>
</feature>
<dbReference type="InterPro" id="IPR037066">
    <property type="entry name" value="Plug_dom_sf"/>
</dbReference>
<dbReference type="InterPro" id="IPR012910">
    <property type="entry name" value="Plug_dom"/>
</dbReference>
<feature type="chain" id="PRO_5043204829" evidence="8">
    <location>
        <begin position="29"/>
        <end position="1009"/>
    </location>
</feature>
<evidence type="ECO:0000313" key="13">
    <source>
        <dbReference type="Proteomes" id="UP000298340"/>
    </source>
</evidence>
<dbReference type="InterPro" id="IPR023996">
    <property type="entry name" value="TonB-dep_OMP_SusC/RagA"/>
</dbReference>
<dbReference type="PROSITE" id="PS52016">
    <property type="entry name" value="TONB_DEPENDENT_REC_3"/>
    <property type="match status" value="1"/>
</dbReference>